<dbReference type="Proteomes" id="UP001305779">
    <property type="component" value="Unassembled WGS sequence"/>
</dbReference>
<evidence type="ECO:0000313" key="9">
    <source>
        <dbReference type="Proteomes" id="UP001305779"/>
    </source>
</evidence>
<evidence type="ECO:0008006" key="10">
    <source>
        <dbReference type="Google" id="ProtNLM"/>
    </source>
</evidence>
<keyword evidence="3" id="KW-0999">Mitochondrion inner membrane</keyword>
<dbReference type="PANTHER" id="PTHR46982">
    <property type="entry name" value="CITRATE/OXOGLUTARATE CARRIER PROTEIN"/>
    <property type="match status" value="1"/>
</dbReference>
<accession>A0ABR0EFJ4</accession>
<proteinExistence type="inferred from homology"/>
<evidence type="ECO:0000256" key="1">
    <source>
        <dbReference type="ARBA" id="ARBA00004141"/>
    </source>
</evidence>
<evidence type="ECO:0000256" key="7">
    <source>
        <dbReference type="RuleBase" id="RU000488"/>
    </source>
</evidence>
<evidence type="ECO:0000256" key="2">
    <source>
        <dbReference type="ARBA" id="ARBA00022692"/>
    </source>
</evidence>
<comment type="subcellular location">
    <subcellularLocation>
        <location evidence="1">Membrane</location>
        <topology evidence="1">Multi-pass membrane protein</topology>
    </subcellularLocation>
</comment>
<dbReference type="EMBL" id="JAXOVC010000006">
    <property type="protein sequence ID" value="KAK4500001.1"/>
    <property type="molecule type" value="Genomic_DNA"/>
</dbReference>
<comment type="caution">
    <text evidence="8">The sequence shown here is derived from an EMBL/GenBank/DDBJ whole genome shotgun (WGS) entry which is preliminary data.</text>
</comment>
<sequence length="313" mass="33694">MDVATVLPPKTVSSTKRVSKKSTPWSNLFVGALVQIFQSTTLGQPLEVLKTHVAANRTDTLRDALRKTWARGGLKRFYQGLIPWAWVEASTKGSILILVSTEVEGYCKDKMNFGSTVSGIAGGVAGGAAQAYLTMGFTTCMKTIEVTRSKAFKAGTPDRGTMAIFVDILKTKGIAGIYRGVNAVAPRQITGWSSRIGISRYAENQIRAFRGKGQREKLSFADKILASAIGGGLSCWNQPFEVLRVEMQSMTNDPNRPAKLTMASTAKHIIRSSGPLGLFRGVVPRIAVGVWSTVCMVGLGDAAKEAVAFRTSK</sequence>
<keyword evidence="7" id="KW-0813">Transport</keyword>
<keyword evidence="4" id="KW-1133">Transmembrane helix</keyword>
<comment type="similarity">
    <text evidence="7">Belongs to the mitochondrial carrier (TC 2.A.29) family.</text>
</comment>
<evidence type="ECO:0000256" key="5">
    <source>
        <dbReference type="ARBA" id="ARBA00023136"/>
    </source>
</evidence>
<feature type="repeat" description="Solcar" evidence="6">
    <location>
        <begin position="218"/>
        <end position="306"/>
    </location>
</feature>
<keyword evidence="9" id="KW-1185">Reference proteome</keyword>
<dbReference type="InterPro" id="IPR053017">
    <property type="entry name" value="Mito_Cit/Oxoglu_Carrier"/>
</dbReference>
<dbReference type="InterPro" id="IPR023395">
    <property type="entry name" value="MCP_dom_sf"/>
</dbReference>
<evidence type="ECO:0000313" key="8">
    <source>
        <dbReference type="EMBL" id="KAK4500001.1"/>
    </source>
</evidence>
<keyword evidence="2 6" id="KW-0812">Transmembrane</keyword>
<dbReference type="InterPro" id="IPR018108">
    <property type="entry name" value="MCP_transmembrane"/>
</dbReference>
<dbReference type="Pfam" id="PF00153">
    <property type="entry name" value="Mito_carr"/>
    <property type="match status" value="3"/>
</dbReference>
<organism evidence="8 9">
    <name type="scientific">Zasmidium cellare</name>
    <name type="common">Wine cellar mold</name>
    <name type="synonym">Racodium cellare</name>
    <dbReference type="NCBI Taxonomy" id="395010"/>
    <lineage>
        <taxon>Eukaryota</taxon>
        <taxon>Fungi</taxon>
        <taxon>Dikarya</taxon>
        <taxon>Ascomycota</taxon>
        <taxon>Pezizomycotina</taxon>
        <taxon>Dothideomycetes</taxon>
        <taxon>Dothideomycetidae</taxon>
        <taxon>Mycosphaerellales</taxon>
        <taxon>Mycosphaerellaceae</taxon>
        <taxon>Zasmidium</taxon>
    </lineage>
</organism>
<gene>
    <name evidence="8" type="ORF">PRZ48_008187</name>
</gene>
<protein>
    <recommendedName>
        <fullName evidence="10">Mitochondrial carrier</fullName>
    </recommendedName>
</protein>
<evidence type="ECO:0000256" key="3">
    <source>
        <dbReference type="ARBA" id="ARBA00022792"/>
    </source>
</evidence>
<feature type="repeat" description="Solcar" evidence="6">
    <location>
        <begin position="113"/>
        <end position="205"/>
    </location>
</feature>
<dbReference type="SUPFAM" id="SSF103506">
    <property type="entry name" value="Mitochondrial carrier"/>
    <property type="match status" value="1"/>
</dbReference>
<evidence type="ECO:0000256" key="6">
    <source>
        <dbReference type="PROSITE-ProRule" id="PRU00282"/>
    </source>
</evidence>
<reference evidence="8 9" key="1">
    <citation type="journal article" date="2023" name="G3 (Bethesda)">
        <title>A chromosome-level genome assembly of Zasmidium syzygii isolated from banana leaves.</title>
        <authorList>
            <person name="van Westerhoven A.C."/>
            <person name="Mehrabi R."/>
            <person name="Talebi R."/>
            <person name="Steentjes M.B.F."/>
            <person name="Corcolon B."/>
            <person name="Chong P.A."/>
            <person name="Kema G.H.J."/>
            <person name="Seidl M.F."/>
        </authorList>
    </citation>
    <scope>NUCLEOTIDE SEQUENCE [LARGE SCALE GENOMIC DNA]</scope>
    <source>
        <strain evidence="8 9">P124</strain>
    </source>
</reference>
<dbReference type="Gene3D" id="1.50.40.10">
    <property type="entry name" value="Mitochondrial carrier domain"/>
    <property type="match status" value="2"/>
</dbReference>
<dbReference type="PROSITE" id="PS50920">
    <property type="entry name" value="SOLCAR"/>
    <property type="match status" value="2"/>
</dbReference>
<keyword evidence="5 6" id="KW-0472">Membrane</keyword>
<keyword evidence="3" id="KW-0496">Mitochondrion</keyword>
<evidence type="ECO:0000256" key="4">
    <source>
        <dbReference type="ARBA" id="ARBA00022989"/>
    </source>
</evidence>
<name>A0ABR0EFJ4_ZASCE</name>
<dbReference type="PANTHER" id="PTHR46982:SF1">
    <property type="entry name" value="CITRATE_OXOGLUTARATE CARRIER PROTEIN"/>
    <property type="match status" value="1"/>
</dbReference>